<feature type="coiled-coil region" evidence="1">
    <location>
        <begin position="35"/>
        <end position="90"/>
    </location>
</feature>
<reference evidence="3" key="1">
    <citation type="journal article" date="2020" name="Nature">
        <title>Giant virus diversity and host interactions through global metagenomics.</title>
        <authorList>
            <person name="Schulz F."/>
            <person name="Roux S."/>
            <person name="Paez-Espino D."/>
            <person name="Jungbluth S."/>
            <person name="Walsh D.A."/>
            <person name="Denef V.J."/>
            <person name="McMahon K.D."/>
            <person name="Konstantinidis K.T."/>
            <person name="Eloe-Fadrosh E.A."/>
            <person name="Kyrpides N.C."/>
            <person name="Woyke T."/>
        </authorList>
    </citation>
    <scope>NUCLEOTIDE SEQUENCE</scope>
    <source>
        <strain evidence="3">GVMAG-S-ERX555907-94</strain>
    </source>
</reference>
<keyword evidence="1" id="KW-0175">Coiled coil</keyword>
<proteinExistence type="predicted"/>
<dbReference type="EMBL" id="MN741028">
    <property type="protein sequence ID" value="QHU23414.1"/>
    <property type="molecule type" value="Genomic_DNA"/>
</dbReference>
<keyword evidence="2" id="KW-1133">Transmembrane helix</keyword>
<evidence type="ECO:0000313" key="3">
    <source>
        <dbReference type="EMBL" id="QHU23414.1"/>
    </source>
</evidence>
<organism evidence="3">
    <name type="scientific">viral metagenome</name>
    <dbReference type="NCBI Taxonomy" id="1070528"/>
    <lineage>
        <taxon>unclassified sequences</taxon>
        <taxon>metagenomes</taxon>
        <taxon>organismal metagenomes</taxon>
    </lineage>
</organism>
<evidence type="ECO:0000256" key="2">
    <source>
        <dbReference type="SAM" id="Phobius"/>
    </source>
</evidence>
<evidence type="ECO:0000256" key="1">
    <source>
        <dbReference type="SAM" id="Coils"/>
    </source>
</evidence>
<keyword evidence="2" id="KW-0472">Membrane</keyword>
<accession>A0A6C0L3W4</accession>
<protein>
    <submittedName>
        <fullName evidence="3">Uncharacterized protein</fullName>
    </submittedName>
</protein>
<feature type="transmembrane region" description="Helical" evidence="2">
    <location>
        <begin position="6"/>
        <end position="24"/>
    </location>
</feature>
<name>A0A6C0L3W4_9ZZZZ</name>
<keyword evidence="2" id="KW-0812">Transmembrane</keyword>
<dbReference type="AlphaFoldDB" id="A0A6C0L3W4"/>
<sequence>MYENLFQWFVYVDVFLIGAIFRYTNLQVINDNNRLLDKINDKDNIEEEYNQLKIKNDQSNQMISKLNQTILDKNEEIVKLKKENEILQTNERKTLPFRELSFGNGLIRVFKDGVYYHGVCEEETQKWNKDNKCSRYIYEYQNKDKQRRDLDKFKTYNIDDFCNNCLLIGGNSRKKKIFQCQGHEY</sequence>